<dbReference type="GO" id="GO:0008794">
    <property type="term" value="F:arsenate reductase (glutaredoxin) activity"/>
    <property type="evidence" value="ECO:0007669"/>
    <property type="project" value="UniProtKB-UniRule"/>
</dbReference>
<evidence type="ECO:0000313" key="5">
    <source>
        <dbReference type="EMBL" id="PWC18156.1"/>
    </source>
</evidence>
<sequence>MSKNVTIYHNPRCSKSRETLALLQRQGIEPQVVPYLETPPDAATLTRLIQQLGLSSARDLMRRKEEIYRELNLADETLTEAQLIQALVDHPKLIERPIVAAGGQARIGRPPEQVLEIL</sequence>
<name>A0A2U1U906_9GAMM</name>
<dbReference type="Proteomes" id="UP000296159">
    <property type="component" value="Unassembled WGS sequence"/>
</dbReference>
<evidence type="ECO:0000256" key="4">
    <source>
        <dbReference type="RuleBase" id="RU362029"/>
    </source>
</evidence>
<dbReference type="SUPFAM" id="SSF52833">
    <property type="entry name" value="Thioredoxin-like"/>
    <property type="match status" value="1"/>
</dbReference>
<keyword evidence="6" id="KW-1185">Reference proteome</keyword>
<proteinExistence type="inferred from homology"/>
<gene>
    <name evidence="5" type="primary">arsC</name>
    <name evidence="5" type="ORF">DDT56_04605</name>
</gene>
<dbReference type="NCBIfam" id="TIGR00014">
    <property type="entry name" value="arsC"/>
    <property type="match status" value="1"/>
</dbReference>
<dbReference type="CDD" id="cd03034">
    <property type="entry name" value="ArsC_ArsC"/>
    <property type="match status" value="1"/>
</dbReference>
<dbReference type="Gene3D" id="3.40.30.10">
    <property type="entry name" value="Glutaredoxin"/>
    <property type="match status" value="1"/>
</dbReference>
<evidence type="ECO:0000256" key="1">
    <source>
        <dbReference type="ARBA" id="ARBA00007198"/>
    </source>
</evidence>
<protein>
    <recommendedName>
        <fullName evidence="4">Arsenate reductase</fullName>
        <ecNumber evidence="4">1.20.4.1</ecNumber>
    </recommendedName>
</protein>
<organism evidence="5 6">
    <name type="scientific">Brenneria corticis</name>
    <dbReference type="NCBI Taxonomy" id="2173106"/>
    <lineage>
        <taxon>Bacteria</taxon>
        <taxon>Pseudomonadati</taxon>
        <taxon>Pseudomonadota</taxon>
        <taxon>Gammaproteobacteria</taxon>
        <taxon>Enterobacterales</taxon>
        <taxon>Pectobacteriaceae</taxon>
        <taxon>Brenneria</taxon>
    </lineage>
</organism>
<dbReference type="PROSITE" id="PS51353">
    <property type="entry name" value="ARSC"/>
    <property type="match status" value="1"/>
</dbReference>
<comment type="catalytic activity">
    <reaction evidence="4">
        <text>[glutaredoxin]-dithiol + arsenate + glutathione + H(+) = glutathionyl-S-S-[glutaredoxin] + arsenite + H2O</text>
        <dbReference type="Rhea" id="RHEA:22016"/>
        <dbReference type="Rhea" id="RHEA-COMP:10729"/>
        <dbReference type="Rhea" id="RHEA-COMP:17668"/>
        <dbReference type="ChEBI" id="CHEBI:15377"/>
        <dbReference type="ChEBI" id="CHEBI:15378"/>
        <dbReference type="ChEBI" id="CHEBI:29242"/>
        <dbReference type="ChEBI" id="CHEBI:29950"/>
        <dbReference type="ChEBI" id="CHEBI:48597"/>
        <dbReference type="ChEBI" id="CHEBI:57925"/>
        <dbReference type="ChEBI" id="CHEBI:146199"/>
        <dbReference type="EC" id="1.20.4.1"/>
    </reaction>
</comment>
<evidence type="ECO:0000256" key="3">
    <source>
        <dbReference type="PROSITE-ProRule" id="PRU01282"/>
    </source>
</evidence>
<reference evidence="5 6" key="1">
    <citation type="submission" date="2018-04" db="EMBL/GenBank/DDBJ databases">
        <title>Brenneria corticis sp.nov.</title>
        <authorList>
            <person name="Li Y."/>
        </authorList>
    </citation>
    <scope>NUCLEOTIDE SEQUENCE [LARGE SCALE GENOMIC DNA]</scope>
    <source>
        <strain evidence="5 6">CFCC 11842</strain>
    </source>
</reference>
<comment type="caution">
    <text evidence="5">The sequence shown here is derived from an EMBL/GenBank/DDBJ whole genome shotgun (WGS) entry which is preliminary data.</text>
</comment>
<dbReference type="EMBL" id="QDKH01000005">
    <property type="protein sequence ID" value="PWC18156.1"/>
    <property type="molecule type" value="Genomic_DNA"/>
</dbReference>
<dbReference type="AlphaFoldDB" id="A0A2U1U906"/>
<evidence type="ECO:0000256" key="2">
    <source>
        <dbReference type="ARBA" id="ARBA00023002"/>
    </source>
</evidence>
<accession>A0A2U1U906</accession>
<evidence type="ECO:0000313" key="6">
    <source>
        <dbReference type="Proteomes" id="UP000296159"/>
    </source>
</evidence>
<dbReference type="PANTHER" id="PTHR30041:SF4">
    <property type="entry name" value="ARSENATE REDUCTASE"/>
    <property type="match status" value="1"/>
</dbReference>
<dbReference type="Pfam" id="PF03960">
    <property type="entry name" value="ArsC"/>
    <property type="match status" value="1"/>
</dbReference>
<dbReference type="EC" id="1.20.4.1" evidence="4"/>
<comment type="similarity">
    <text evidence="1 3 4">Belongs to the ArsC family.</text>
</comment>
<dbReference type="InterPro" id="IPR006659">
    <property type="entry name" value="Arsenate_reductase"/>
</dbReference>
<dbReference type="PANTHER" id="PTHR30041">
    <property type="entry name" value="ARSENATE REDUCTASE"/>
    <property type="match status" value="1"/>
</dbReference>
<dbReference type="InterPro" id="IPR036249">
    <property type="entry name" value="Thioredoxin-like_sf"/>
</dbReference>
<dbReference type="RefSeq" id="WP_136165321.1">
    <property type="nucleotide sequence ID" value="NZ_KZ819073.1"/>
</dbReference>
<keyword evidence="2 4" id="KW-0560">Oxidoreductase</keyword>
<dbReference type="InterPro" id="IPR006660">
    <property type="entry name" value="Arsenate_reductase-like"/>
</dbReference>